<evidence type="ECO:0000256" key="2">
    <source>
        <dbReference type="ARBA" id="ARBA00008787"/>
    </source>
</evidence>
<comment type="caution">
    <text evidence="7">The sequence shown here is derived from an EMBL/GenBank/DDBJ whole genome shotgun (WGS) entry which is preliminary data.</text>
</comment>
<keyword evidence="7" id="KW-0969">Cilium</keyword>
<evidence type="ECO:0000313" key="8">
    <source>
        <dbReference type="Proteomes" id="UP000245474"/>
    </source>
</evidence>
<keyword evidence="7" id="KW-0282">Flagellum</keyword>
<dbReference type="OrthoDB" id="9792010at2"/>
<dbReference type="CDD" id="cd16098">
    <property type="entry name" value="FliS"/>
    <property type="match status" value="1"/>
</dbReference>
<accession>A0A2U2MZZ9</accession>
<evidence type="ECO:0000256" key="3">
    <source>
        <dbReference type="ARBA" id="ARBA00022490"/>
    </source>
</evidence>
<dbReference type="NCBIfam" id="TIGR00208">
    <property type="entry name" value="fliS"/>
    <property type="match status" value="1"/>
</dbReference>
<dbReference type="Pfam" id="PF02561">
    <property type="entry name" value="FliS"/>
    <property type="match status" value="1"/>
</dbReference>
<dbReference type="EMBL" id="QFFI01000020">
    <property type="protein sequence ID" value="PWG62299.1"/>
    <property type="molecule type" value="Genomic_DNA"/>
</dbReference>
<keyword evidence="7" id="KW-0966">Cell projection</keyword>
<evidence type="ECO:0000256" key="4">
    <source>
        <dbReference type="ARBA" id="ARBA00022795"/>
    </source>
</evidence>
<dbReference type="PANTHER" id="PTHR34773">
    <property type="entry name" value="FLAGELLAR SECRETION CHAPERONE FLIS"/>
    <property type="match status" value="1"/>
</dbReference>
<dbReference type="AlphaFoldDB" id="A0A2U2MZZ9"/>
<dbReference type="GO" id="GO:0005829">
    <property type="term" value="C:cytosol"/>
    <property type="evidence" value="ECO:0007669"/>
    <property type="project" value="UniProtKB-SubCell"/>
</dbReference>
<dbReference type="SUPFAM" id="SSF101116">
    <property type="entry name" value="Flagellar export chaperone FliS"/>
    <property type="match status" value="1"/>
</dbReference>
<dbReference type="PIRSF" id="PIRSF039090">
    <property type="entry name" value="Flis"/>
    <property type="match status" value="1"/>
</dbReference>
<reference evidence="7 8" key="1">
    <citation type="submission" date="2018-05" db="EMBL/GenBank/DDBJ databases">
        <title>Spiribacter halobius sp. nov., a moderately halophilic bacterium isolated from marine solar saltern.</title>
        <authorList>
            <person name="Zheng W.-S."/>
            <person name="Lu D.-C."/>
            <person name="Du Z.-J."/>
        </authorList>
    </citation>
    <scope>NUCLEOTIDE SEQUENCE [LARGE SCALE GENOMIC DNA]</scope>
    <source>
        <strain evidence="7 8">E85</strain>
    </source>
</reference>
<proteinExistence type="inferred from homology"/>
<protein>
    <recommendedName>
        <fullName evidence="6">Flagellar secretion chaperone FliS</fullName>
    </recommendedName>
</protein>
<name>A0A2U2MZZ9_9GAMM</name>
<dbReference type="Gene3D" id="1.20.120.340">
    <property type="entry name" value="Flagellar protein FliS"/>
    <property type="match status" value="1"/>
</dbReference>
<dbReference type="InterPro" id="IPR003713">
    <property type="entry name" value="FliS"/>
</dbReference>
<evidence type="ECO:0000313" key="7">
    <source>
        <dbReference type="EMBL" id="PWG62299.1"/>
    </source>
</evidence>
<evidence type="ECO:0000256" key="5">
    <source>
        <dbReference type="ARBA" id="ARBA00023186"/>
    </source>
</evidence>
<organism evidence="7 8">
    <name type="scientific">Sediminicurvatus halobius</name>
    <dbReference type="NCBI Taxonomy" id="2182432"/>
    <lineage>
        <taxon>Bacteria</taxon>
        <taxon>Pseudomonadati</taxon>
        <taxon>Pseudomonadota</taxon>
        <taxon>Gammaproteobacteria</taxon>
        <taxon>Chromatiales</taxon>
        <taxon>Ectothiorhodospiraceae</taxon>
        <taxon>Sediminicurvatus</taxon>
    </lineage>
</organism>
<dbReference type="Proteomes" id="UP000245474">
    <property type="component" value="Unassembled WGS sequence"/>
</dbReference>
<dbReference type="InterPro" id="IPR036584">
    <property type="entry name" value="FliS_sf"/>
</dbReference>
<keyword evidence="3 6" id="KW-0963">Cytoplasm</keyword>
<gene>
    <name evidence="7" type="primary">fliS</name>
    <name evidence="7" type="ORF">DEM34_12550</name>
</gene>
<evidence type="ECO:0000256" key="1">
    <source>
        <dbReference type="ARBA" id="ARBA00004514"/>
    </source>
</evidence>
<keyword evidence="8" id="KW-1185">Reference proteome</keyword>
<dbReference type="GO" id="GO:0071973">
    <property type="term" value="P:bacterial-type flagellum-dependent cell motility"/>
    <property type="evidence" value="ECO:0007669"/>
    <property type="project" value="TreeGrafter"/>
</dbReference>
<dbReference type="RefSeq" id="WP_109679166.1">
    <property type="nucleotide sequence ID" value="NZ_CP086615.1"/>
</dbReference>
<keyword evidence="5" id="KW-0143">Chaperone</keyword>
<keyword evidence="4 6" id="KW-1005">Bacterial flagellum biogenesis</keyword>
<evidence type="ECO:0000256" key="6">
    <source>
        <dbReference type="PIRNR" id="PIRNR039090"/>
    </source>
</evidence>
<comment type="subcellular location">
    <subcellularLocation>
        <location evidence="1 6">Cytoplasm</location>
        <location evidence="1 6">Cytosol</location>
    </subcellularLocation>
</comment>
<dbReference type="PANTHER" id="PTHR34773:SF1">
    <property type="entry name" value="FLAGELLAR SECRETION CHAPERONE FLIS"/>
    <property type="match status" value="1"/>
</dbReference>
<comment type="similarity">
    <text evidence="2 6">Belongs to the FliS family.</text>
</comment>
<sequence>MAFNRGIAQYQQVGASKAAYADPWELTRMLFEGALERMAQARGAIEQRDIVRKGERIGKAIAIIDGLRGSLDFEQGGELAANLDGLYDYVQRRLVTANARSDVAALDEAAALVREIRDGWDAIPAEARDARRQGNPASAGGAL</sequence>
<dbReference type="GO" id="GO:0044780">
    <property type="term" value="P:bacterial-type flagellum assembly"/>
    <property type="evidence" value="ECO:0007669"/>
    <property type="project" value="InterPro"/>
</dbReference>